<feature type="domain" description="Isochorismatase-like" evidence="2">
    <location>
        <begin position="4"/>
        <end position="164"/>
    </location>
</feature>
<dbReference type="Proteomes" id="UP000825072">
    <property type="component" value="Chromosome 1"/>
</dbReference>
<dbReference type="PANTHER" id="PTHR43540">
    <property type="entry name" value="PEROXYUREIDOACRYLATE/UREIDOACRYLATE AMIDOHYDROLASE-RELATED"/>
    <property type="match status" value="1"/>
</dbReference>
<dbReference type="RefSeq" id="WP_002527812.1">
    <property type="nucleotide sequence ID" value="NZ_AP024747.1"/>
</dbReference>
<evidence type="ECO:0000256" key="1">
    <source>
        <dbReference type="ARBA" id="ARBA00022801"/>
    </source>
</evidence>
<dbReference type="Pfam" id="PF00857">
    <property type="entry name" value="Isochorismatase"/>
    <property type="match status" value="1"/>
</dbReference>
<dbReference type="AlphaFoldDB" id="A0AAD1KPM0"/>
<proteinExistence type="predicted"/>
<evidence type="ECO:0000313" key="4">
    <source>
        <dbReference type="Proteomes" id="UP000825072"/>
    </source>
</evidence>
<organism evidence="3 4">
    <name type="scientific">Cutibacterium modestum</name>
    <dbReference type="NCBI Taxonomy" id="2559073"/>
    <lineage>
        <taxon>Bacteria</taxon>
        <taxon>Bacillati</taxon>
        <taxon>Actinomycetota</taxon>
        <taxon>Actinomycetes</taxon>
        <taxon>Propionibacteriales</taxon>
        <taxon>Propionibacteriaceae</taxon>
        <taxon>Cutibacterium</taxon>
    </lineage>
</organism>
<evidence type="ECO:0000313" key="3">
    <source>
        <dbReference type="EMBL" id="BCY25708.1"/>
    </source>
</evidence>
<dbReference type="GeneID" id="92880301"/>
<sequence length="183" mass="19840">MSDTWLIVIDPQVIFASPTSSWGSPAFPDIIEPINRMVAAFRGRTIVTRWIPATTHSGSWRDYFDRWTFADRPADDPIFDLVDEAQTWAQRPTIDVTTFGKWGTQLSAVTGEHPHLVLTGVSTDCCVITTALAAADAGAWVRVVSDACAGSAPDSHEAALTVMDLYSLQIDVVTSSQVLASVT</sequence>
<dbReference type="Gene3D" id="3.40.50.850">
    <property type="entry name" value="Isochorismatase-like"/>
    <property type="match status" value="1"/>
</dbReference>
<dbReference type="InterPro" id="IPR050272">
    <property type="entry name" value="Isochorismatase-like_hydrls"/>
</dbReference>
<evidence type="ECO:0000259" key="2">
    <source>
        <dbReference type="Pfam" id="PF00857"/>
    </source>
</evidence>
<dbReference type="InterPro" id="IPR000868">
    <property type="entry name" value="Isochorismatase-like_dom"/>
</dbReference>
<dbReference type="InterPro" id="IPR036380">
    <property type="entry name" value="Isochorismatase-like_sf"/>
</dbReference>
<reference evidence="3" key="1">
    <citation type="submission" date="2021-06" db="EMBL/GenBank/DDBJ databases">
        <title>Genome sequence of Cutibacterium modestum strain KB17-24694.</title>
        <authorList>
            <person name="Dekio I."/>
            <person name="Asahina A."/>
            <person name="Nishida M."/>
        </authorList>
    </citation>
    <scope>NUCLEOTIDE SEQUENCE</scope>
    <source>
        <strain evidence="3">KB17-24694</strain>
    </source>
</reference>
<accession>A0AAD1KPM0</accession>
<gene>
    <name evidence="3" type="ORF">KB1_16980</name>
</gene>
<dbReference type="GO" id="GO:0016787">
    <property type="term" value="F:hydrolase activity"/>
    <property type="evidence" value="ECO:0007669"/>
    <property type="project" value="UniProtKB-KW"/>
</dbReference>
<dbReference type="SUPFAM" id="SSF52499">
    <property type="entry name" value="Isochorismatase-like hydrolases"/>
    <property type="match status" value="1"/>
</dbReference>
<name>A0AAD1KPM0_9ACTN</name>
<keyword evidence="1" id="KW-0378">Hydrolase</keyword>
<protein>
    <submittedName>
        <fullName evidence="3">Nicotinamidase</fullName>
    </submittedName>
</protein>
<dbReference type="EMBL" id="AP024747">
    <property type="protein sequence ID" value="BCY25708.1"/>
    <property type="molecule type" value="Genomic_DNA"/>
</dbReference>